<dbReference type="Proteomes" id="UP000078113">
    <property type="component" value="Unassembled WGS sequence"/>
</dbReference>
<evidence type="ECO:0000256" key="1">
    <source>
        <dbReference type="SAM" id="MobiDB-lite"/>
    </source>
</evidence>
<name>A0A8X7T0Q5_9BASI</name>
<feature type="non-terminal residue" evidence="2">
    <location>
        <position position="1"/>
    </location>
</feature>
<protein>
    <recommendedName>
        <fullName evidence="4">Reverse transcriptase domain-containing protein</fullName>
    </recommendedName>
</protein>
<comment type="caution">
    <text evidence="2">The sequence shown here is derived from an EMBL/GenBank/DDBJ whole genome shotgun (WGS) entry which is preliminary data.</text>
</comment>
<proteinExistence type="predicted"/>
<dbReference type="PANTHER" id="PTHR33050:SF7">
    <property type="entry name" value="RIBONUCLEASE H"/>
    <property type="match status" value="1"/>
</dbReference>
<evidence type="ECO:0000313" key="3">
    <source>
        <dbReference type="Proteomes" id="UP000078113"/>
    </source>
</evidence>
<dbReference type="PANTHER" id="PTHR33050">
    <property type="entry name" value="REVERSE TRANSCRIPTASE DOMAIN-CONTAINING PROTEIN"/>
    <property type="match status" value="1"/>
</dbReference>
<dbReference type="InterPro" id="IPR052055">
    <property type="entry name" value="Hepadnavirus_pol/RT"/>
</dbReference>
<feature type="compositionally biased region" description="Gly residues" evidence="1">
    <location>
        <begin position="67"/>
        <end position="98"/>
    </location>
</feature>
<gene>
    <name evidence="2" type="ORF">A4X09_0g7755</name>
</gene>
<dbReference type="EMBL" id="LWDG02001134">
    <property type="protein sequence ID" value="KAE8260571.1"/>
    <property type="molecule type" value="Genomic_DNA"/>
</dbReference>
<sequence length="497" mass="52781">MTTHPDFDRHATAIRLWHQHQRRQWVISASLNSDGQRFNLGKPNPQHFEELRLRLLEERAERRILGLPGGASGHGGSSSSGSGWGGGGSGGGSGGSGGKRPPPNDPPSPGPRAKAARTSFRLASTGRSNSSFAGQVVASSLRIPSSPSASTINSKVAQPSVGPTALTVAPTVALADTAPPLANDSLTSSTITSWDRPFVLLADAFEAELRHFGLLDRHSSLLSGLRSGFHIGIPALTNTLIQNNHNSARSHPDIISTTIQRELTAGRYRGPFSSEQLQSIIGPFQNSPLGLVPKGVQQWRLIQDFSWPRAGNSINSHLSSDSWPTTWGASRDVVRTLLALPVTAQAAVRDVADAFRILVLHSSQWPGTVVRGEDGLFYVDMCLGFGLAPATGVWGAVADALADICRAHGLGLILKWVDDFIFFTVPLSALDTVNASRAQLATTITGPQSRGGVSFFADADNMEHVEDYQFSLRNHVAAASDELVSSLAAITAITAPL</sequence>
<reference evidence="2" key="2">
    <citation type="journal article" date="2019" name="IMA Fungus">
        <title>Genome sequencing and comparison of five Tilletia species to identify candidate genes for the detection of regulated species infecting wheat.</title>
        <authorList>
            <person name="Nguyen H.D.T."/>
            <person name="Sultana T."/>
            <person name="Kesanakurti P."/>
            <person name="Hambleton S."/>
        </authorList>
    </citation>
    <scope>NUCLEOTIDE SEQUENCE</scope>
    <source>
        <strain evidence="2">DAOMC 236422</strain>
    </source>
</reference>
<keyword evidence="3" id="KW-1185">Reference proteome</keyword>
<feature type="compositionally biased region" description="Pro residues" evidence="1">
    <location>
        <begin position="100"/>
        <end position="110"/>
    </location>
</feature>
<reference evidence="2" key="1">
    <citation type="submission" date="2016-04" db="EMBL/GenBank/DDBJ databases">
        <authorList>
            <person name="Nguyen H.D."/>
            <person name="Samba Siva P."/>
            <person name="Cullis J."/>
            <person name="Levesque C.A."/>
            <person name="Hambleton S."/>
        </authorList>
    </citation>
    <scope>NUCLEOTIDE SEQUENCE</scope>
    <source>
        <strain evidence="2">DAOMC 236422</strain>
    </source>
</reference>
<organism evidence="2 3">
    <name type="scientific">Tilletia walkeri</name>
    <dbReference type="NCBI Taxonomy" id="117179"/>
    <lineage>
        <taxon>Eukaryota</taxon>
        <taxon>Fungi</taxon>
        <taxon>Dikarya</taxon>
        <taxon>Basidiomycota</taxon>
        <taxon>Ustilaginomycotina</taxon>
        <taxon>Exobasidiomycetes</taxon>
        <taxon>Tilletiales</taxon>
        <taxon>Tilletiaceae</taxon>
        <taxon>Tilletia</taxon>
    </lineage>
</organism>
<feature type="region of interest" description="Disordered" evidence="1">
    <location>
        <begin position="66"/>
        <end position="117"/>
    </location>
</feature>
<accession>A0A8X7T0Q5</accession>
<dbReference type="AlphaFoldDB" id="A0A8X7T0Q5"/>
<evidence type="ECO:0000313" key="2">
    <source>
        <dbReference type="EMBL" id="KAE8260571.1"/>
    </source>
</evidence>
<evidence type="ECO:0008006" key="4">
    <source>
        <dbReference type="Google" id="ProtNLM"/>
    </source>
</evidence>